<keyword evidence="1" id="KW-0436">Ligase</keyword>
<comment type="catalytic activity">
    <reaction evidence="1">
        <text>L-aspartyl-tRNA(Asn) + L-glutamine + ATP + H2O = L-asparaginyl-tRNA(Asn) + L-glutamate + ADP + phosphate + 2 H(+)</text>
        <dbReference type="Rhea" id="RHEA:14513"/>
        <dbReference type="Rhea" id="RHEA-COMP:9674"/>
        <dbReference type="Rhea" id="RHEA-COMP:9677"/>
        <dbReference type="ChEBI" id="CHEBI:15377"/>
        <dbReference type="ChEBI" id="CHEBI:15378"/>
        <dbReference type="ChEBI" id="CHEBI:29985"/>
        <dbReference type="ChEBI" id="CHEBI:30616"/>
        <dbReference type="ChEBI" id="CHEBI:43474"/>
        <dbReference type="ChEBI" id="CHEBI:58359"/>
        <dbReference type="ChEBI" id="CHEBI:78515"/>
        <dbReference type="ChEBI" id="CHEBI:78516"/>
        <dbReference type="ChEBI" id="CHEBI:456216"/>
    </reaction>
</comment>
<comment type="catalytic activity">
    <reaction evidence="1">
        <text>L-glutamyl-tRNA(Gln) + L-glutamine + ATP + H2O = L-glutaminyl-tRNA(Gln) + L-glutamate + ADP + phosphate + H(+)</text>
        <dbReference type="Rhea" id="RHEA:17521"/>
        <dbReference type="Rhea" id="RHEA-COMP:9681"/>
        <dbReference type="Rhea" id="RHEA-COMP:9684"/>
        <dbReference type="ChEBI" id="CHEBI:15377"/>
        <dbReference type="ChEBI" id="CHEBI:15378"/>
        <dbReference type="ChEBI" id="CHEBI:29985"/>
        <dbReference type="ChEBI" id="CHEBI:30616"/>
        <dbReference type="ChEBI" id="CHEBI:43474"/>
        <dbReference type="ChEBI" id="CHEBI:58359"/>
        <dbReference type="ChEBI" id="CHEBI:78520"/>
        <dbReference type="ChEBI" id="CHEBI:78521"/>
        <dbReference type="ChEBI" id="CHEBI:456216"/>
    </reaction>
</comment>
<dbReference type="RefSeq" id="WP_131775297.1">
    <property type="nucleotide sequence ID" value="NZ_BMOB01000001.1"/>
</dbReference>
<dbReference type="Gene3D" id="1.10.20.60">
    <property type="entry name" value="Glu-tRNAGln amidotransferase C subunit, N-terminal domain"/>
    <property type="match status" value="1"/>
</dbReference>
<dbReference type="NCBIfam" id="TIGR00135">
    <property type="entry name" value="gatC"/>
    <property type="match status" value="1"/>
</dbReference>
<comment type="caution">
    <text evidence="2">The sequence shown here is derived from an EMBL/GenBank/DDBJ whole genome shotgun (WGS) entry which is preliminary data.</text>
</comment>
<dbReference type="GO" id="GO:0050567">
    <property type="term" value="F:glutaminyl-tRNA synthase (glutamine-hydrolyzing) activity"/>
    <property type="evidence" value="ECO:0007669"/>
    <property type="project" value="UniProtKB-UniRule"/>
</dbReference>
<evidence type="ECO:0000313" key="3">
    <source>
        <dbReference type="Proteomes" id="UP000630149"/>
    </source>
</evidence>
<proteinExistence type="inferred from homology"/>
<dbReference type="Pfam" id="PF02686">
    <property type="entry name" value="GatC"/>
    <property type="match status" value="1"/>
</dbReference>
<dbReference type="PANTHER" id="PTHR15004:SF0">
    <property type="entry name" value="GLUTAMYL-TRNA(GLN) AMIDOTRANSFERASE SUBUNIT C, MITOCHONDRIAL"/>
    <property type="match status" value="1"/>
</dbReference>
<dbReference type="GO" id="GO:0005524">
    <property type="term" value="F:ATP binding"/>
    <property type="evidence" value="ECO:0007669"/>
    <property type="project" value="UniProtKB-KW"/>
</dbReference>
<keyword evidence="1" id="KW-0648">Protein biosynthesis</keyword>
<keyword evidence="1" id="KW-0067">ATP-binding</keyword>
<protein>
    <recommendedName>
        <fullName evidence="1">Aspartyl/glutamyl-tRNA(Asn/Gln) amidotransferase subunit C</fullName>
        <shortName evidence="1">Asp/Glu-ADT subunit C</shortName>
        <ecNumber evidence="1">6.3.5.-</ecNumber>
    </recommendedName>
</protein>
<name>A0A917JLR6_9GAMM</name>
<comment type="similarity">
    <text evidence="1">Belongs to the GatC family.</text>
</comment>
<dbReference type="GO" id="GO:0070681">
    <property type="term" value="P:glutaminyl-tRNAGln biosynthesis via transamidation"/>
    <property type="evidence" value="ECO:0007669"/>
    <property type="project" value="TreeGrafter"/>
</dbReference>
<accession>A0A917JLR6</accession>
<dbReference type="EC" id="6.3.5.-" evidence="1"/>
<comment type="subunit">
    <text evidence="1">Heterotrimer of A, B and C subunits.</text>
</comment>
<dbReference type="Proteomes" id="UP000630149">
    <property type="component" value="Unassembled WGS sequence"/>
</dbReference>
<dbReference type="AlphaFoldDB" id="A0A917JLR6"/>
<dbReference type="GO" id="GO:0006412">
    <property type="term" value="P:translation"/>
    <property type="evidence" value="ECO:0007669"/>
    <property type="project" value="UniProtKB-UniRule"/>
</dbReference>
<dbReference type="PANTHER" id="PTHR15004">
    <property type="entry name" value="GLUTAMYL-TRNA(GLN) AMIDOTRANSFERASE SUBUNIT C, MITOCHONDRIAL"/>
    <property type="match status" value="1"/>
</dbReference>
<sequence>MFTSETELQKLASLAYIKLDAETRTKLAHDVSAIMEFVEQLRSINTQEIKPLFHPLDMQQRLREDVCDEPNRVEYLAEIAPLFENDHYLVPKVIEIGK</sequence>
<organism evidence="2 3">
    <name type="scientific">Legionella impletisoli</name>
    <dbReference type="NCBI Taxonomy" id="343510"/>
    <lineage>
        <taxon>Bacteria</taxon>
        <taxon>Pseudomonadati</taxon>
        <taxon>Pseudomonadota</taxon>
        <taxon>Gammaproteobacteria</taxon>
        <taxon>Legionellales</taxon>
        <taxon>Legionellaceae</taxon>
        <taxon>Legionella</taxon>
    </lineage>
</organism>
<dbReference type="OrthoDB" id="9794326at2"/>
<comment type="function">
    <text evidence="1">Allows the formation of correctly charged Asn-tRNA(Asn) or Gln-tRNA(Gln) through the transamidation of misacylated Asp-tRNA(Asn) or Glu-tRNA(Gln) in organisms which lack either or both of asparaginyl-tRNA or glutaminyl-tRNA synthetases. The reaction takes place in the presence of glutamine and ATP through an activated phospho-Asp-tRNA(Asn) or phospho-Glu-tRNA(Gln).</text>
</comment>
<gene>
    <name evidence="1 2" type="primary">gatC</name>
    <name evidence="2" type="ORF">GCM10007966_00440</name>
</gene>
<dbReference type="HAMAP" id="MF_00122">
    <property type="entry name" value="GatC"/>
    <property type="match status" value="1"/>
</dbReference>
<reference evidence="2" key="1">
    <citation type="journal article" date="2014" name="Int. J. Syst. Evol. Microbiol.">
        <title>Complete genome sequence of Corynebacterium casei LMG S-19264T (=DSM 44701T), isolated from a smear-ripened cheese.</title>
        <authorList>
            <consortium name="US DOE Joint Genome Institute (JGI-PGF)"/>
            <person name="Walter F."/>
            <person name="Albersmeier A."/>
            <person name="Kalinowski J."/>
            <person name="Ruckert C."/>
        </authorList>
    </citation>
    <scope>NUCLEOTIDE SEQUENCE</scope>
    <source>
        <strain evidence="2">JCM 13919</strain>
    </source>
</reference>
<keyword evidence="1" id="KW-0547">Nucleotide-binding</keyword>
<reference evidence="2" key="2">
    <citation type="submission" date="2020-09" db="EMBL/GenBank/DDBJ databases">
        <authorList>
            <person name="Sun Q."/>
            <person name="Ohkuma M."/>
        </authorList>
    </citation>
    <scope>NUCLEOTIDE SEQUENCE</scope>
    <source>
        <strain evidence="2">JCM 13919</strain>
    </source>
</reference>
<dbReference type="GO" id="GO:0006450">
    <property type="term" value="P:regulation of translational fidelity"/>
    <property type="evidence" value="ECO:0007669"/>
    <property type="project" value="InterPro"/>
</dbReference>
<dbReference type="InterPro" id="IPR036113">
    <property type="entry name" value="Asp/Glu-ADT_sf_sub_c"/>
</dbReference>
<evidence type="ECO:0000256" key="1">
    <source>
        <dbReference type="HAMAP-Rule" id="MF_00122"/>
    </source>
</evidence>
<dbReference type="InterPro" id="IPR003837">
    <property type="entry name" value="GatC"/>
</dbReference>
<dbReference type="EMBL" id="BMOB01000001">
    <property type="protein sequence ID" value="GGI75560.1"/>
    <property type="molecule type" value="Genomic_DNA"/>
</dbReference>
<dbReference type="SUPFAM" id="SSF141000">
    <property type="entry name" value="Glu-tRNAGln amidotransferase C subunit"/>
    <property type="match status" value="1"/>
</dbReference>
<keyword evidence="3" id="KW-1185">Reference proteome</keyword>
<evidence type="ECO:0000313" key="2">
    <source>
        <dbReference type="EMBL" id="GGI75560.1"/>
    </source>
</evidence>